<dbReference type="PANTHER" id="PTHR31808:SF9">
    <property type="entry name" value="F21O3.2 PROTEIN"/>
    <property type="match status" value="1"/>
</dbReference>
<proteinExistence type="predicted"/>
<gene>
    <name evidence="1" type="ORF">KI387_008313</name>
</gene>
<dbReference type="AlphaFoldDB" id="A0AA38FF51"/>
<dbReference type="Pfam" id="PF05542">
    <property type="entry name" value="DUF760"/>
    <property type="match status" value="1"/>
</dbReference>
<keyword evidence="2" id="KW-1185">Reference proteome</keyword>
<evidence type="ECO:0000313" key="2">
    <source>
        <dbReference type="Proteomes" id="UP000824469"/>
    </source>
</evidence>
<reference evidence="1 2" key="1">
    <citation type="journal article" date="2021" name="Nat. Plants">
        <title>The Taxus genome provides insights into paclitaxel biosynthesis.</title>
        <authorList>
            <person name="Xiong X."/>
            <person name="Gou J."/>
            <person name="Liao Q."/>
            <person name="Li Y."/>
            <person name="Zhou Q."/>
            <person name="Bi G."/>
            <person name="Li C."/>
            <person name="Du R."/>
            <person name="Wang X."/>
            <person name="Sun T."/>
            <person name="Guo L."/>
            <person name="Liang H."/>
            <person name="Lu P."/>
            <person name="Wu Y."/>
            <person name="Zhang Z."/>
            <person name="Ro D.K."/>
            <person name="Shang Y."/>
            <person name="Huang S."/>
            <person name="Yan J."/>
        </authorList>
    </citation>
    <scope>NUCLEOTIDE SEQUENCE [LARGE SCALE GENOMIC DNA]</scope>
    <source>
        <strain evidence="1">Ta-2019</strain>
    </source>
</reference>
<name>A0AA38FF51_TAXCH</name>
<dbReference type="Proteomes" id="UP000824469">
    <property type="component" value="Unassembled WGS sequence"/>
</dbReference>
<dbReference type="InterPro" id="IPR008479">
    <property type="entry name" value="DUF760"/>
</dbReference>
<feature type="non-terminal residue" evidence="1">
    <location>
        <position position="1"/>
    </location>
</feature>
<accession>A0AA38FF51</accession>
<evidence type="ECO:0000313" key="1">
    <source>
        <dbReference type="EMBL" id="KAH9303909.1"/>
    </source>
</evidence>
<sequence>RDFSATMECSASVVIGGGFTVSSAVSVEQCRRLSGLCSAPRSSPFNHAFAFTGYQGSRKIYGKELLKCDNWCKMSRILPIARAEYHKWNTGGHLAPLELQSPAGQLLSGILENQPDIFNFAAAKQLEQLAADRDGAITRQELSASDAYSILHRKIAELKANECQTAAEEVIYMLIVQKFLHLNIPMVPKLVSCMENGRVDSWLPKDEELESIHSSDMLEMIREHLTRILGRRGKMNFVDNRTITQIDRLTLGRVYAASIMYSYFLRRACQRYQLEVNLEIVYAPLFDGNDLNGHLLDLGESNFFSRSKHSAGEATDSVPLVDPSMSYLVETRTKPRQLRGYIMSFDADSLKRCATMRTKESANIVEKHAEALFGRPVTHIAEDGAVTIASDDAIRLTYSSLRRLVLEATAFGSFLWDVESYVDSIYSLSDD</sequence>
<organism evidence="1 2">
    <name type="scientific">Taxus chinensis</name>
    <name type="common">Chinese yew</name>
    <name type="synonym">Taxus wallichiana var. chinensis</name>
    <dbReference type="NCBI Taxonomy" id="29808"/>
    <lineage>
        <taxon>Eukaryota</taxon>
        <taxon>Viridiplantae</taxon>
        <taxon>Streptophyta</taxon>
        <taxon>Embryophyta</taxon>
        <taxon>Tracheophyta</taxon>
        <taxon>Spermatophyta</taxon>
        <taxon>Pinopsida</taxon>
        <taxon>Pinidae</taxon>
        <taxon>Conifers II</taxon>
        <taxon>Cupressales</taxon>
        <taxon>Taxaceae</taxon>
        <taxon>Taxus</taxon>
    </lineage>
</organism>
<comment type="caution">
    <text evidence="1">The sequence shown here is derived from an EMBL/GenBank/DDBJ whole genome shotgun (WGS) entry which is preliminary data.</text>
</comment>
<dbReference type="OMA" id="PEMHIAS"/>
<dbReference type="EMBL" id="JAHRHJ020000008">
    <property type="protein sequence ID" value="KAH9303909.1"/>
    <property type="molecule type" value="Genomic_DNA"/>
</dbReference>
<protein>
    <submittedName>
        <fullName evidence="1">Uncharacterized protein</fullName>
    </submittedName>
</protein>
<dbReference type="PANTHER" id="PTHR31808">
    <property type="entry name" value="EXPRESSED PROTEIN"/>
    <property type="match status" value="1"/>
</dbReference>
<dbReference type="InterPro" id="IPR038925">
    <property type="entry name" value="At3g17800-like"/>
</dbReference>